<keyword evidence="1" id="KW-0479">Metal-binding</keyword>
<keyword evidence="3 10" id="KW-0863">Zinc-finger</keyword>
<evidence type="ECO:0000256" key="3">
    <source>
        <dbReference type="ARBA" id="ARBA00022771"/>
    </source>
</evidence>
<evidence type="ECO:0000256" key="7">
    <source>
        <dbReference type="ARBA" id="ARBA00059785"/>
    </source>
</evidence>
<dbReference type="InterPro" id="IPR055185">
    <property type="entry name" value="C2CH-4th_BIRD-IDD"/>
</dbReference>
<reference evidence="14" key="1">
    <citation type="submission" date="2025-08" db="UniProtKB">
        <authorList>
            <consortium name="RefSeq"/>
        </authorList>
    </citation>
    <scope>IDENTIFICATION</scope>
</reference>
<evidence type="ECO:0000256" key="11">
    <source>
        <dbReference type="SAM" id="MobiDB-lite"/>
    </source>
</evidence>
<accession>A0A6I9S7L2</accession>
<keyword evidence="2" id="KW-0677">Repeat</keyword>
<dbReference type="Pfam" id="PF22996">
    <property type="entry name" value="C2H2-2nd_BIRD-IDD"/>
    <property type="match status" value="1"/>
</dbReference>
<dbReference type="InterPro" id="IPR036236">
    <property type="entry name" value="Znf_C2H2_sf"/>
</dbReference>
<proteinExistence type="predicted"/>
<dbReference type="Pfam" id="PF22995">
    <property type="entry name" value="C2CH-3rd_BIRD-IDD"/>
    <property type="match status" value="1"/>
</dbReference>
<dbReference type="RefSeq" id="XP_010938444.1">
    <property type="nucleotide sequence ID" value="XM_010940142.2"/>
</dbReference>
<sequence>MSNITGDGGSFSSGINTGEDEDHQHHQQQQLHHHLFEGPAAARANSDVSTSRLPPPLAVKKKRNLPGNPDPTAEVIALSPETLMATSRFFCEICHKGFQRDQNLQLHRRGHNLPWKLKQRTSTEIRKRVYVCPEPTCVHHNPSRALGDLTGIKKHYCRKHGEKKWKCDKCSKKYAVQSDWKAHSKICGTREYKCDCGTIFSRRDSFITHRAFCNALAQENNKLNQPLMAAMASSLQGQAPNLMIPLDANATSIGLSKFRHDDMKNPPPQAFSNRPLTMAENLRTIPSSSLQLSCRGPMGFDGLDDVSMDRLMVGSAHMSATALLEKAAQMGATASGNNIMHRSFPSVMAGPTWAFDTKPFGPIKAHEPFDQLRLQSEHTQLLGINGGGTTNQFYDPSINHIGVFATARMLMNGDDGFSKNVEHHGGGGSGGGTGEGNVMTVDFLGVGGEGSLNEQKQAMEYGSIGHQQRLEGLHPFQQQMVHGPEMGKPLWDA</sequence>
<dbReference type="InterPro" id="IPR013087">
    <property type="entry name" value="Znf_C2H2_type"/>
</dbReference>
<dbReference type="InterPro" id="IPR031140">
    <property type="entry name" value="IDD1-16"/>
</dbReference>
<feature type="compositionally biased region" description="Gly residues" evidence="11">
    <location>
        <begin position="1"/>
        <end position="11"/>
    </location>
</feature>
<dbReference type="AlphaFoldDB" id="A0A6I9S7L2"/>
<dbReference type="Proteomes" id="UP000504607">
    <property type="component" value="Chromosome 14"/>
</dbReference>
<evidence type="ECO:0000313" key="14">
    <source>
        <dbReference type="RefSeq" id="XP_010938444.1"/>
    </source>
</evidence>
<dbReference type="InterPro" id="IPR055186">
    <property type="entry name" value="C2H2-2nd_BIRD-IDD"/>
</dbReference>
<dbReference type="PANTHER" id="PTHR10593:SF234">
    <property type="entry name" value="C2H2-TYPE DOMAIN-CONTAINING PROTEIN"/>
    <property type="match status" value="1"/>
</dbReference>
<feature type="region of interest" description="Disordered" evidence="11">
    <location>
        <begin position="1"/>
        <end position="73"/>
    </location>
</feature>
<dbReference type="GeneID" id="105057509"/>
<evidence type="ECO:0000259" key="12">
    <source>
        <dbReference type="PROSITE" id="PS50157"/>
    </source>
</evidence>
<dbReference type="PROSITE" id="PS50157">
    <property type="entry name" value="ZINC_FINGER_C2H2_2"/>
    <property type="match status" value="1"/>
</dbReference>
<dbReference type="FunFam" id="3.30.160.60:FF:000554">
    <property type="entry name" value="protein indeterminate-domain 12-like"/>
    <property type="match status" value="1"/>
</dbReference>
<evidence type="ECO:0000256" key="5">
    <source>
        <dbReference type="ARBA" id="ARBA00023015"/>
    </source>
</evidence>
<keyword evidence="6" id="KW-0804">Transcription</keyword>
<dbReference type="KEGG" id="egu:105057509"/>
<gene>
    <name evidence="14" type="primary">LOC105057509</name>
</gene>
<dbReference type="Gene3D" id="3.30.160.60">
    <property type="entry name" value="Classic Zinc Finger"/>
    <property type="match status" value="1"/>
</dbReference>
<dbReference type="GO" id="GO:0003700">
    <property type="term" value="F:DNA-binding transcription factor activity"/>
    <property type="evidence" value="ECO:0007669"/>
    <property type="project" value="TreeGrafter"/>
</dbReference>
<organism evidence="13 14">
    <name type="scientific">Elaeis guineensis var. tenera</name>
    <name type="common">Oil palm</name>
    <dbReference type="NCBI Taxonomy" id="51953"/>
    <lineage>
        <taxon>Eukaryota</taxon>
        <taxon>Viridiplantae</taxon>
        <taxon>Streptophyta</taxon>
        <taxon>Embryophyta</taxon>
        <taxon>Tracheophyta</taxon>
        <taxon>Spermatophyta</taxon>
        <taxon>Magnoliopsida</taxon>
        <taxon>Liliopsida</taxon>
        <taxon>Arecaceae</taxon>
        <taxon>Arecoideae</taxon>
        <taxon>Cocoseae</taxon>
        <taxon>Elaeidinae</taxon>
        <taxon>Elaeis</taxon>
    </lineage>
</organism>
<evidence type="ECO:0000256" key="8">
    <source>
        <dbReference type="ARBA" id="ARBA00072973"/>
    </source>
</evidence>
<evidence type="ECO:0000256" key="6">
    <source>
        <dbReference type="ARBA" id="ARBA00023163"/>
    </source>
</evidence>
<dbReference type="InterPro" id="IPR055187">
    <property type="entry name" value="C2CH-3rd_BIRD-IDD"/>
</dbReference>
<dbReference type="PANTHER" id="PTHR10593">
    <property type="entry name" value="SERINE/THREONINE-PROTEIN KINASE RIO"/>
    <property type="match status" value="1"/>
</dbReference>
<evidence type="ECO:0000256" key="2">
    <source>
        <dbReference type="ARBA" id="ARBA00022737"/>
    </source>
</evidence>
<evidence type="ECO:0000256" key="10">
    <source>
        <dbReference type="PROSITE-ProRule" id="PRU00042"/>
    </source>
</evidence>
<dbReference type="FunFam" id="3.30.160.60:FF:000131">
    <property type="entry name" value="protein indeterminate-domain 5, chloroplastic-like"/>
    <property type="match status" value="1"/>
</dbReference>
<dbReference type="Pfam" id="PF22992">
    <property type="entry name" value="C2CH-4th_BIRD-IDD"/>
    <property type="match status" value="1"/>
</dbReference>
<feature type="domain" description="C2H2-type" evidence="12">
    <location>
        <begin position="89"/>
        <end position="111"/>
    </location>
</feature>
<dbReference type="SMART" id="SM00355">
    <property type="entry name" value="ZnF_C2H2"/>
    <property type="match status" value="3"/>
</dbReference>
<protein>
    <recommendedName>
        <fullName evidence="8">Protein EARLY HEADING DATE 2</fullName>
    </recommendedName>
    <alternativeName>
        <fullName evidence="9">Protein RICE INDETERMINATE 1</fullName>
    </alternativeName>
</protein>
<dbReference type="InParanoid" id="A0A6I9S7L2"/>
<keyword evidence="4" id="KW-0862">Zinc</keyword>
<name>A0A6I9S7L2_ELAGV</name>
<comment type="function">
    <text evidence="7">Transcription activator that acts as a flowering master switch in both long and short days, independently of the circadian clock. Promotes flowering upstream of HD1 by up-regulating FTL1, FTL4, FTL5, FTL6, EHD1, HD3A and RFT1. Seems to repress FTL11 expression. May recognize the consensus motif 5'-TTTGTCGTAAT-3' in target gene promoters.</text>
</comment>
<keyword evidence="5" id="KW-0805">Transcription regulation</keyword>
<keyword evidence="13" id="KW-1185">Reference proteome</keyword>
<dbReference type="OrthoDB" id="6354171at2759"/>
<evidence type="ECO:0000313" key="13">
    <source>
        <dbReference type="Proteomes" id="UP000504607"/>
    </source>
</evidence>
<dbReference type="GO" id="GO:0008270">
    <property type="term" value="F:zinc ion binding"/>
    <property type="evidence" value="ECO:0007669"/>
    <property type="project" value="UniProtKB-KW"/>
</dbReference>
<evidence type="ECO:0000256" key="9">
    <source>
        <dbReference type="ARBA" id="ARBA00083437"/>
    </source>
</evidence>
<dbReference type="SUPFAM" id="SSF57667">
    <property type="entry name" value="beta-beta-alpha zinc fingers"/>
    <property type="match status" value="1"/>
</dbReference>
<evidence type="ECO:0000256" key="4">
    <source>
        <dbReference type="ARBA" id="ARBA00022833"/>
    </source>
</evidence>
<dbReference type="PROSITE" id="PS00028">
    <property type="entry name" value="ZINC_FINGER_C2H2_1"/>
    <property type="match status" value="1"/>
</dbReference>
<evidence type="ECO:0000256" key="1">
    <source>
        <dbReference type="ARBA" id="ARBA00022723"/>
    </source>
</evidence>
<dbReference type="GO" id="GO:0005634">
    <property type="term" value="C:nucleus"/>
    <property type="evidence" value="ECO:0007669"/>
    <property type="project" value="TreeGrafter"/>
</dbReference>